<dbReference type="EMBL" id="CP003629">
    <property type="protein sequence ID" value="AFQ43636.1"/>
    <property type="molecule type" value="Genomic_DNA"/>
</dbReference>
<feature type="transmembrane region" description="Helical" evidence="13">
    <location>
        <begin position="244"/>
        <end position="266"/>
    </location>
</feature>
<dbReference type="GO" id="GO:0006811">
    <property type="term" value="P:monoatomic ion transport"/>
    <property type="evidence" value="ECO:0007669"/>
    <property type="project" value="UniProtKB-KW"/>
</dbReference>
<sequence>MKQTFTMLQKIKQLFSILWPILVAQVTIFSMNFFDTLMSGHASTDDLAGVAIGSSIWVPVGAGLGGIFVAVTPIVAHLIGGNRKKEIAFKVIQGIYLALFVSLLVIGGGIIALDSILSLMGLEDNVLRISRSYLVALASGIPALFIYQVLRAFIDALGKTRITMVIALVSLPINIALNYIFIFGQFGLPPLGGVGAGIASTITYYCMVIMALTIILRNHSFSSYQLFNKFYRLSLKEWKEQLKIGLPIGFAIFVETSIFAVVALLMSSFNTVTIAAHQVAMNFSSMLYMVPLSISSALTILVGFEVGANRQRDARQYSYLGMGMSIGLACICAAVLLLFSEKVAALYSKEAEVIEMAQHFLIYALFFQLSDAIGAPIQGTLRGYKDVNATFYIACISYWGIGLPAGYYMAQNTPLEASGYWIGLILGLAVSAICLSGRLMVVQRRQKAL</sequence>
<comment type="subcellular location">
    <subcellularLocation>
        <location evidence="2">Cell membrane</location>
        <topology evidence="2">Multi-pass membrane protein</topology>
    </subcellularLocation>
</comment>
<feature type="transmembrane region" description="Helical" evidence="13">
    <location>
        <begin position="54"/>
        <end position="79"/>
    </location>
</feature>
<dbReference type="GO" id="GO:0042910">
    <property type="term" value="F:xenobiotic transmembrane transporter activity"/>
    <property type="evidence" value="ECO:0007669"/>
    <property type="project" value="InterPro"/>
</dbReference>
<accession>J7IY59</accession>
<name>J7IY59_DESMD</name>
<evidence type="ECO:0000313" key="15">
    <source>
        <dbReference type="Proteomes" id="UP000005262"/>
    </source>
</evidence>
<feature type="transmembrane region" description="Helical" evidence="13">
    <location>
        <begin position="14"/>
        <end position="34"/>
    </location>
</feature>
<evidence type="ECO:0000256" key="13">
    <source>
        <dbReference type="SAM" id="Phobius"/>
    </source>
</evidence>
<evidence type="ECO:0000256" key="8">
    <source>
        <dbReference type="ARBA" id="ARBA00022692"/>
    </source>
</evidence>
<evidence type="ECO:0000256" key="4">
    <source>
        <dbReference type="ARBA" id="ARBA00020268"/>
    </source>
</evidence>
<dbReference type="HOGENOM" id="CLU_012893_6_0_9"/>
<dbReference type="Pfam" id="PF01554">
    <property type="entry name" value="MatE"/>
    <property type="match status" value="2"/>
</dbReference>
<keyword evidence="7" id="KW-1003">Cell membrane</keyword>
<dbReference type="InterPro" id="IPR048279">
    <property type="entry name" value="MdtK-like"/>
</dbReference>
<dbReference type="PANTHER" id="PTHR43298:SF2">
    <property type="entry name" value="FMN_FAD EXPORTER YEEO-RELATED"/>
    <property type="match status" value="1"/>
</dbReference>
<dbReference type="Proteomes" id="UP000005262">
    <property type="component" value="Chromosome"/>
</dbReference>
<feature type="transmembrane region" description="Helical" evidence="13">
    <location>
        <begin position="194"/>
        <end position="216"/>
    </location>
</feature>
<comment type="function">
    <text evidence="1">Multidrug efflux pump.</text>
</comment>
<protein>
    <recommendedName>
        <fullName evidence="4">Probable multidrug resistance protein NorM</fullName>
    </recommendedName>
    <alternativeName>
        <fullName evidence="12">Multidrug-efflux transporter</fullName>
    </alternativeName>
</protein>
<dbReference type="NCBIfam" id="TIGR00797">
    <property type="entry name" value="matE"/>
    <property type="match status" value="1"/>
</dbReference>
<feature type="transmembrane region" description="Helical" evidence="13">
    <location>
        <begin position="389"/>
        <end position="408"/>
    </location>
</feature>
<dbReference type="PANTHER" id="PTHR43298">
    <property type="entry name" value="MULTIDRUG RESISTANCE PROTEIN NORM-RELATED"/>
    <property type="match status" value="1"/>
</dbReference>
<evidence type="ECO:0000256" key="11">
    <source>
        <dbReference type="ARBA" id="ARBA00023136"/>
    </source>
</evidence>
<dbReference type="InterPro" id="IPR002528">
    <property type="entry name" value="MATE_fam"/>
</dbReference>
<evidence type="ECO:0000256" key="2">
    <source>
        <dbReference type="ARBA" id="ARBA00004651"/>
    </source>
</evidence>
<dbReference type="CDD" id="cd13131">
    <property type="entry name" value="MATE_NorM_like"/>
    <property type="match status" value="1"/>
</dbReference>
<feature type="transmembrane region" description="Helical" evidence="13">
    <location>
        <begin position="162"/>
        <end position="182"/>
    </location>
</feature>
<dbReference type="InterPro" id="IPR050222">
    <property type="entry name" value="MATE_MdtK"/>
</dbReference>
<feature type="transmembrane region" description="Helical" evidence="13">
    <location>
        <begin position="319"/>
        <end position="340"/>
    </location>
</feature>
<dbReference type="PIRSF" id="PIRSF006603">
    <property type="entry name" value="DinF"/>
    <property type="match status" value="1"/>
</dbReference>
<evidence type="ECO:0000256" key="3">
    <source>
        <dbReference type="ARBA" id="ARBA00010199"/>
    </source>
</evidence>
<dbReference type="GO" id="GO:0005886">
    <property type="term" value="C:plasma membrane"/>
    <property type="evidence" value="ECO:0007669"/>
    <property type="project" value="UniProtKB-SubCell"/>
</dbReference>
<keyword evidence="8 13" id="KW-0812">Transmembrane</keyword>
<keyword evidence="10" id="KW-0406">Ion transport</keyword>
<evidence type="ECO:0000256" key="1">
    <source>
        <dbReference type="ARBA" id="ARBA00003408"/>
    </source>
</evidence>
<feature type="transmembrane region" description="Helical" evidence="13">
    <location>
        <begin position="286"/>
        <end position="307"/>
    </location>
</feature>
<dbReference type="OrthoDB" id="9780160at2"/>
<gene>
    <name evidence="14" type="ordered locus">Desmer_1661</name>
</gene>
<keyword evidence="11 13" id="KW-0472">Membrane</keyword>
<keyword evidence="5" id="KW-0813">Transport</keyword>
<keyword evidence="9 13" id="KW-1133">Transmembrane helix</keyword>
<feature type="transmembrane region" description="Helical" evidence="13">
    <location>
        <begin position="360"/>
        <end position="377"/>
    </location>
</feature>
<feature type="transmembrane region" description="Helical" evidence="13">
    <location>
        <begin position="91"/>
        <end position="113"/>
    </location>
</feature>
<evidence type="ECO:0000256" key="12">
    <source>
        <dbReference type="ARBA" id="ARBA00031636"/>
    </source>
</evidence>
<organism evidence="14 15">
    <name type="scientific">Desulfosporosinus meridiei (strain ATCC BAA-275 / DSM 13257 / KCTC 12902 / NCIMB 13706 / S10)</name>
    <dbReference type="NCBI Taxonomy" id="768704"/>
    <lineage>
        <taxon>Bacteria</taxon>
        <taxon>Bacillati</taxon>
        <taxon>Bacillota</taxon>
        <taxon>Clostridia</taxon>
        <taxon>Eubacteriales</taxon>
        <taxon>Desulfitobacteriaceae</taxon>
        <taxon>Desulfosporosinus</taxon>
    </lineage>
</organism>
<reference evidence="15" key="2">
    <citation type="submission" date="2012-08" db="EMBL/GenBank/DDBJ databases">
        <title>Finished genome of Desulfosporosinus meridiei DSM 13257.</title>
        <authorList>
            <person name="Huntemann M."/>
            <person name="Wei C.-L."/>
            <person name="Han J."/>
            <person name="Detter J.C."/>
            <person name="Han C."/>
            <person name="Davenport K."/>
            <person name="Daligault H."/>
            <person name="Erkkila T."/>
            <person name="Gu W."/>
            <person name="Munk A.C.C."/>
            <person name="Teshima H."/>
            <person name="Xu Y."/>
            <person name="Chain P."/>
            <person name="Tapia R."/>
            <person name="Chen A."/>
            <person name="Krypides N."/>
            <person name="Mavromatis K."/>
            <person name="Markowitz V."/>
            <person name="Szeto E."/>
            <person name="Ivanova N."/>
            <person name="Mikhailova N."/>
            <person name="Ovchinnikova G."/>
            <person name="Pagani I."/>
            <person name="Pati A."/>
            <person name="Goodwin L."/>
            <person name="Peters L."/>
            <person name="Pitluck S."/>
            <person name="Woyke T."/>
            <person name="Pester M."/>
            <person name="Spring S."/>
            <person name="Ollivier B."/>
            <person name="Rattei T."/>
            <person name="Klenk H.-P."/>
            <person name="Wagner M."/>
            <person name="Loy A."/>
        </authorList>
    </citation>
    <scope>NUCLEOTIDE SEQUENCE [LARGE SCALE GENOMIC DNA]</scope>
    <source>
        <strain evidence="15">ATCC BAA-275 / DSM 13257 / NCIMB 13706 / S10</strain>
    </source>
</reference>
<evidence type="ECO:0000256" key="9">
    <source>
        <dbReference type="ARBA" id="ARBA00022989"/>
    </source>
</evidence>
<evidence type="ECO:0000256" key="7">
    <source>
        <dbReference type="ARBA" id="ARBA00022475"/>
    </source>
</evidence>
<evidence type="ECO:0000313" key="14">
    <source>
        <dbReference type="EMBL" id="AFQ43636.1"/>
    </source>
</evidence>
<dbReference type="RefSeq" id="WP_014902555.1">
    <property type="nucleotide sequence ID" value="NC_018515.1"/>
</dbReference>
<dbReference type="GO" id="GO:0015297">
    <property type="term" value="F:antiporter activity"/>
    <property type="evidence" value="ECO:0007669"/>
    <property type="project" value="UniProtKB-KW"/>
</dbReference>
<comment type="similarity">
    <text evidence="3">Belongs to the multi antimicrobial extrusion (MATE) (TC 2.A.66.1) family.</text>
</comment>
<evidence type="ECO:0000256" key="6">
    <source>
        <dbReference type="ARBA" id="ARBA00022449"/>
    </source>
</evidence>
<dbReference type="AlphaFoldDB" id="J7IY59"/>
<dbReference type="STRING" id="768704.Desmer_1661"/>
<evidence type="ECO:0000256" key="5">
    <source>
        <dbReference type="ARBA" id="ARBA00022448"/>
    </source>
</evidence>
<feature type="transmembrane region" description="Helical" evidence="13">
    <location>
        <begin position="133"/>
        <end position="150"/>
    </location>
</feature>
<proteinExistence type="inferred from homology"/>
<feature type="transmembrane region" description="Helical" evidence="13">
    <location>
        <begin position="420"/>
        <end position="441"/>
    </location>
</feature>
<keyword evidence="15" id="KW-1185">Reference proteome</keyword>
<reference evidence="14 15" key="1">
    <citation type="journal article" date="2012" name="J. Bacteriol.">
        <title>Complete genome sequences of Desulfosporosinus orientis DSM765T, Desulfosporosinus youngiae DSM17734T, Desulfosporosinus meridiei DSM13257T, and Desulfosporosinus acidiphilus DSM22704T.</title>
        <authorList>
            <person name="Pester M."/>
            <person name="Brambilla E."/>
            <person name="Alazard D."/>
            <person name="Rattei T."/>
            <person name="Weinmaier T."/>
            <person name="Han J."/>
            <person name="Lucas S."/>
            <person name="Lapidus A."/>
            <person name="Cheng J.F."/>
            <person name="Goodwin L."/>
            <person name="Pitluck S."/>
            <person name="Peters L."/>
            <person name="Ovchinnikova G."/>
            <person name="Teshima H."/>
            <person name="Detter J.C."/>
            <person name="Han C.S."/>
            <person name="Tapia R."/>
            <person name="Land M.L."/>
            <person name="Hauser L."/>
            <person name="Kyrpides N.C."/>
            <person name="Ivanova N.N."/>
            <person name="Pagani I."/>
            <person name="Huntmann M."/>
            <person name="Wei C.L."/>
            <person name="Davenport K.W."/>
            <person name="Daligault H."/>
            <person name="Chain P.S."/>
            <person name="Chen A."/>
            <person name="Mavromatis K."/>
            <person name="Markowitz V."/>
            <person name="Szeto E."/>
            <person name="Mikhailova N."/>
            <person name="Pati A."/>
            <person name="Wagner M."/>
            <person name="Woyke T."/>
            <person name="Ollivier B."/>
            <person name="Klenk H.P."/>
            <person name="Spring S."/>
            <person name="Loy A."/>
        </authorList>
    </citation>
    <scope>NUCLEOTIDE SEQUENCE [LARGE SCALE GENOMIC DNA]</scope>
    <source>
        <strain evidence="15">ATCC BAA-275 / DSM 13257 / NCIMB 13706 / S10</strain>
    </source>
</reference>
<keyword evidence="6" id="KW-0050">Antiport</keyword>
<dbReference type="eggNOG" id="COG0534">
    <property type="taxonomic scope" value="Bacteria"/>
</dbReference>
<evidence type="ECO:0000256" key="10">
    <source>
        <dbReference type="ARBA" id="ARBA00023065"/>
    </source>
</evidence>
<dbReference type="KEGG" id="dmi:Desmer_1661"/>